<dbReference type="AlphaFoldDB" id="A0AAV2LN54"/>
<dbReference type="Pfam" id="PF13905">
    <property type="entry name" value="Thioredoxin_8"/>
    <property type="match status" value="2"/>
</dbReference>
<feature type="domain" description="Thioredoxin-like fold" evidence="1">
    <location>
        <begin position="74"/>
        <end position="174"/>
    </location>
</feature>
<evidence type="ECO:0000259" key="1">
    <source>
        <dbReference type="Pfam" id="PF13905"/>
    </source>
</evidence>
<evidence type="ECO:0000313" key="2">
    <source>
        <dbReference type="EMBL" id="CAL1601803.1"/>
    </source>
</evidence>
<accession>A0AAV2LN54</accession>
<dbReference type="GO" id="GO:0045494">
    <property type="term" value="P:photoreceptor cell maintenance"/>
    <property type="evidence" value="ECO:0007669"/>
    <property type="project" value="InterPro"/>
</dbReference>
<proteinExistence type="predicted"/>
<dbReference type="InterPro" id="IPR036249">
    <property type="entry name" value="Thioredoxin-like_sf"/>
</dbReference>
<dbReference type="EMBL" id="OZ035825">
    <property type="protein sequence ID" value="CAL1601803.1"/>
    <property type="molecule type" value="Genomic_DNA"/>
</dbReference>
<organism evidence="2 3">
    <name type="scientific">Knipowitschia caucasica</name>
    <name type="common">Caucasian dwarf goby</name>
    <name type="synonym">Pomatoschistus caucasicus</name>
    <dbReference type="NCBI Taxonomy" id="637954"/>
    <lineage>
        <taxon>Eukaryota</taxon>
        <taxon>Metazoa</taxon>
        <taxon>Chordata</taxon>
        <taxon>Craniata</taxon>
        <taxon>Vertebrata</taxon>
        <taxon>Euteleostomi</taxon>
        <taxon>Actinopterygii</taxon>
        <taxon>Neopterygii</taxon>
        <taxon>Teleostei</taxon>
        <taxon>Neoteleostei</taxon>
        <taxon>Acanthomorphata</taxon>
        <taxon>Gobiaria</taxon>
        <taxon>Gobiiformes</taxon>
        <taxon>Gobioidei</taxon>
        <taxon>Gobiidae</taxon>
        <taxon>Gobiinae</taxon>
        <taxon>Knipowitschia</taxon>
    </lineage>
</organism>
<feature type="domain" description="Thioredoxin-like fold" evidence="1">
    <location>
        <begin position="312"/>
        <end position="411"/>
    </location>
</feature>
<reference evidence="2 3" key="1">
    <citation type="submission" date="2024-04" db="EMBL/GenBank/DDBJ databases">
        <authorList>
            <person name="Waldvogel A.-M."/>
            <person name="Schoenle A."/>
        </authorList>
    </citation>
    <scope>NUCLEOTIDE SEQUENCE [LARGE SCALE GENOMIC DNA]</scope>
</reference>
<dbReference type="GO" id="GO:0005739">
    <property type="term" value="C:mitochondrion"/>
    <property type="evidence" value="ECO:0007669"/>
    <property type="project" value="TreeGrafter"/>
</dbReference>
<dbReference type="PANTHER" id="PTHR47109">
    <property type="entry name" value="NUCLEOREDOXIN-LIKE PROTEIN 1"/>
    <property type="match status" value="1"/>
</dbReference>
<dbReference type="SUPFAM" id="SSF52833">
    <property type="entry name" value="Thioredoxin-like"/>
    <property type="match status" value="2"/>
</dbReference>
<sequence>MNAHTRDISAPATAICNLPNDQRITHTLQWPLRDETLSIFGIMVDMFLERVLVENNWDQDELNTEREIIGILENRILMLFFAAADNTKCQEFLPILNDFFKRLKDPAYIEYPKLLALIYVSTDQTEEQQQKVLKELHKRTLFLPFEDPYKQELQAIFKITEVPTVVVLRPDGSVLSPNAVKEISQYGCDCFNNWQESAGLVERSFMLNEEFDNLNLRTATDPVKRLKYKMEDDKRKKRWWKPWTKGRAQEEEEEPGRCRELFLVDLQLPQREITIVREQIMVDLFVDRVLVKNNRDQDELDTEREIVNRLQNRILMLFFGSAACDRCLEFAPALCDFYKRLTDEFYVDRSAQLVLLYISMDQSEDDQESFLQELPKKCLFLAHEDAYRRELESMFNIQEVPTVVVLRPDSSVLIQNAVDEIVHLGPDCYKNWQEAVEIIDRNFMISDDISDKSMRSLTDPVRRLKYKNAAGKISSLDRTRREGYCKLERERPVVVANDRLIVTALTVHRPREEDGR</sequence>
<name>A0AAV2LN54_KNICA</name>
<evidence type="ECO:0000313" key="3">
    <source>
        <dbReference type="Proteomes" id="UP001497482"/>
    </source>
</evidence>
<protein>
    <recommendedName>
        <fullName evidence="1">Thioredoxin-like fold domain-containing protein</fullName>
    </recommendedName>
</protein>
<dbReference type="InterPro" id="IPR012336">
    <property type="entry name" value="Thioredoxin-like_fold"/>
</dbReference>
<dbReference type="PANTHER" id="PTHR47109:SF1">
    <property type="entry name" value="NUCLEOREDOXIN-LIKE PROTEIN 1"/>
    <property type="match status" value="1"/>
</dbReference>
<keyword evidence="3" id="KW-1185">Reference proteome</keyword>
<dbReference type="InterPro" id="IPR029520">
    <property type="entry name" value="RdCVF"/>
</dbReference>
<dbReference type="Proteomes" id="UP001497482">
    <property type="component" value="Chromosome 3"/>
</dbReference>
<dbReference type="Gene3D" id="3.40.30.10">
    <property type="entry name" value="Glutaredoxin"/>
    <property type="match status" value="2"/>
</dbReference>
<gene>
    <name evidence="2" type="ORF">KC01_LOCUS29688</name>
</gene>